<feature type="region of interest" description="Disordered" evidence="1">
    <location>
        <begin position="106"/>
        <end position="152"/>
    </location>
</feature>
<dbReference type="InterPro" id="IPR012878">
    <property type="entry name" value="Beta-AFase-like_GH127_cat"/>
</dbReference>
<dbReference type="SUPFAM" id="SSF48208">
    <property type="entry name" value="Six-hairpin glycosidases"/>
    <property type="match status" value="1"/>
</dbReference>
<protein>
    <submittedName>
        <fullName evidence="3">DUF1680 family protein</fullName>
    </submittedName>
</protein>
<evidence type="ECO:0000256" key="1">
    <source>
        <dbReference type="SAM" id="MobiDB-lite"/>
    </source>
</evidence>
<feature type="domain" description="Non-reducing end beta-L-arabinofuranosidase-like GH127 catalytic" evidence="2">
    <location>
        <begin position="9"/>
        <end position="111"/>
    </location>
</feature>
<dbReference type="PANTHER" id="PTHR43465">
    <property type="entry name" value="DUF1680 DOMAIN PROTEIN (AFU_ORTHOLOGUE AFUA_1G08910)"/>
    <property type="match status" value="1"/>
</dbReference>
<dbReference type="InterPro" id="IPR049174">
    <property type="entry name" value="Beta-AFase-like"/>
</dbReference>
<reference evidence="3 4" key="1">
    <citation type="submission" date="2023-07" db="EMBL/GenBank/DDBJ databases">
        <title>Comparative genomics of wheat-associated soil bacteria to identify genetic determinants of phenazine resistance.</title>
        <authorList>
            <person name="Mouncey N."/>
        </authorList>
    </citation>
    <scope>NUCLEOTIDE SEQUENCE [LARGE SCALE GENOMIC DNA]</scope>
    <source>
        <strain evidence="3 4">B3I12</strain>
    </source>
</reference>
<dbReference type="PANTHER" id="PTHR43465:SF2">
    <property type="entry name" value="DUF1680 DOMAIN PROTEIN (AFU_ORTHOLOGUE AFUA_1G08910)"/>
    <property type="match status" value="1"/>
</dbReference>
<evidence type="ECO:0000313" key="4">
    <source>
        <dbReference type="Proteomes" id="UP001232755"/>
    </source>
</evidence>
<evidence type="ECO:0000259" key="2">
    <source>
        <dbReference type="Pfam" id="PF07944"/>
    </source>
</evidence>
<organism evidence="3 4">
    <name type="scientific">Streptomyces africanus</name>
    <dbReference type="NCBI Taxonomy" id="231024"/>
    <lineage>
        <taxon>Bacteria</taxon>
        <taxon>Bacillati</taxon>
        <taxon>Actinomycetota</taxon>
        <taxon>Actinomycetes</taxon>
        <taxon>Kitasatosporales</taxon>
        <taxon>Streptomycetaceae</taxon>
        <taxon>Streptomyces</taxon>
    </lineage>
</organism>
<dbReference type="Proteomes" id="UP001232755">
    <property type="component" value="Unassembled WGS sequence"/>
</dbReference>
<feature type="compositionally biased region" description="Polar residues" evidence="1">
    <location>
        <begin position="106"/>
        <end position="119"/>
    </location>
</feature>
<evidence type="ECO:0000313" key="3">
    <source>
        <dbReference type="EMBL" id="MDQ0746063.1"/>
    </source>
</evidence>
<comment type="caution">
    <text evidence="3">The sequence shown here is derived from an EMBL/GenBank/DDBJ whole genome shotgun (WGS) entry which is preliminary data.</text>
</comment>
<gene>
    <name evidence="3" type="ORF">QF034_000294</name>
</gene>
<dbReference type="InterPro" id="IPR008928">
    <property type="entry name" value="6-hairpin_glycosidase_sf"/>
</dbReference>
<sequence length="152" mass="16127">MKAARRFVADHIDSVFGLPGSGKQVDGIDGHSEVETALVELYRETGERRCLDLAGYFVDRFGHGLLGGEAYCQDRVPLRAATDVEGHAVRQLYLLAAAADLATETCNGRTTAPPTTFGSSPHAEAAPTAPRPRHGGRGAAVSSGPEAQRRRS</sequence>
<accession>A0ABU0QF90</accession>
<dbReference type="EMBL" id="JAUSYP010000001">
    <property type="protein sequence ID" value="MDQ0746063.1"/>
    <property type="molecule type" value="Genomic_DNA"/>
</dbReference>
<name>A0ABU0QF90_9ACTN</name>
<proteinExistence type="predicted"/>
<dbReference type="Pfam" id="PF07944">
    <property type="entry name" value="Beta-AFase-like_GH127_cat"/>
    <property type="match status" value="1"/>
</dbReference>
<keyword evidence="4" id="KW-1185">Reference proteome</keyword>